<dbReference type="GO" id="GO:0071011">
    <property type="term" value="C:precatalytic spliceosome"/>
    <property type="evidence" value="ECO:0007669"/>
    <property type="project" value="TreeGrafter"/>
</dbReference>
<dbReference type="CDD" id="cd12411">
    <property type="entry name" value="RRM_ist3_like"/>
    <property type="match status" value="1"/>
</dbReference>
<dbReference type="Pfam" id="PF00076">
    <property type="entry name" value="RRM_1"/>
    <property type="match status" value="1"/>
</dbReference>
<feature type="compositionally biased region" description="Basic and acidic residues" evidence="3">
    <location>
        <begin position="229"/>
        <end position="241"/>
    </location>
</feature>
<keyword evidence="6" id="KW-1185">Reference proteome</keyword>
<feature type="domain" description="RRM" evidence="4">
    <location>
        <begin position="31"/>
        <end position="109"/>
    </location>
</feature>
<dbReference type="InterPro" id="IPR045844">
    <property type="entry name" value="RRM_Ist3-like"/>
</dbReference>
<dbReference type="GO" id="GO:0000398">
    <property type="term" value="P:mRNA splicing, via spliceosome"/>
    <property type="evidence" value="ECO:0007669"/>
    <property type="project" value="InterPro"/>
</dbReference>
<feature type="compositionally biased region" description="Acidic residues" evidence="3">
    <location>
        <begin position="142"/>
        <end position="158"/>
    </location>
</feature>
<keyword evidence="1 2" id="KW-0694">RNA-binding</keyword>
<evidence type="ECO:0000313" key="6">
    <source>
        <dbReference type="Proteomes" id="UP000054007"/>
    </source>
</evidence>
<dbReference type="InterPro" id="IPR012677">
    <property type="entry name" value="Nucleotide-bd_a/b_plait_sf"/>
</dbReference>
<evidence type="ECO:0000256" key="2">
    <source>
        <dbReference type="PROSITE-ProRule" id="PRU00176"/>
    </source>
</evidence>
<feature type="compositionally biased region" description="Basic and acidic residues" evidence="3">
    <location>
        <begin position="179"/>
        <end position="188"/>
    </location>
</feature>
<feature type="region of interest" description="Disordered" evidence="3">
    <location>
        <begin position="137"/>
        <end position="332"/>
    </location>
</feature>
<dbReference type="OrthoDB" id="2573941at2759"/>
<dbReference type="SUPFAM" id="SSF54928">
    <property type="entry name" value="RNA-binding domain, RBD"/>
    <property type="match status" value="1"/>
</dbReference>
<dbReference type="SMART" id="SM00360">
    <property type="entry name" value="RRM"/>
    <property type="match status" value="1"/>
</dbReference>
<dbReference type="GO" id="GO:0071013">
    <property type="term" value="C:catalytic step 2 spliceosome"/>
    <property type="evidence" value="ECO:0007669"/>
    <property type="project" value="TreeGrafter"/>
</dbReference>
<dbReference type="GO" id="GO:0003723">
    <property type="term" value="F:RNA binding"/>
    <property type="evidence" value="ECO:0007669"/>
    <property type="project" value="UniProtKB-UniRule"/>
</dbReference>
<dbReference type="EMBL" id="KN880546">
    <property type="protein sequence ID" value="KIY66719.1"/>
    <property type="molecule type" value="Genomic_DNA"/>
</dbReference>
<name>A0A0D7B9B6_9AGAR</name>
<dbReference type="STRING" id="1314674.A0A0D7B9B6"/>
<reference evidence="5 6" key="1">
    <citation type="journal article" date="2015" name="Fungal Genet. Biol.">
        <title>Evolution of novel wood decay mechanisms in Agaricales revealed by the genome sequences of Fistulina hepatica and Cylindrobasidium torrendii.</title>
        <authorList>
            <person name="Floudas D."/>
            <person name="Held B.W."/>
            <person name="Riley R."/>
            <person name="Nagy L.G."/>
            <person name="Koehler G."/>
            <person name="Ransdell A.S."/>
            <person name="Younus H."/>
            <person name="Chow J."/>
            <person name="Chiniquy J."/>
            <person name="Lipzen A."/>
            <person name="Tritt A."/>
            <person name="Sun H."/>
            <person name="Haridas S."/>
            <person name="LaButti K."/>
            <person name="Ohm R.A."/>
            <person name="Kues U."/>
            <person name="Blanchette R.A."/>
            <person name="Grigoriev I.V."/>
            <person name="Minto R.E."/>
            <person name="Hibbett D.S."/>
        </authorList>
    </citation>
    <scope>NUCLEOTIDE SEQUENCE [LARGE SCALE GENOMIC DNA]</scope>
    <source>
        <strain evidence="5 6">FP15055 ss-10</strain>
    </source>
</reference>
<dbReference type="PANTHER" id="PTHR45880:SF1">
    <property type="entry name" value="RNA-BINDING MOTIF PROTEIN, X-LINKED 2"/>
    <property type="match status" value="1"/>
</dbReference>
<dbReference type="Gene3D" id="3.30.70.330">
    <property type="match status" value="1"/>
</dbReference>
<gene>
    <name evidence="5" type="ORF">CYLTODRAFT_377362</name>
</gene>
<feature type="compositionally biased region" description="Basic and acidic residues" evidence="3">
    <location>
        <begin position="250"/>
        <end position="275"/>
    </location>
</feature>
<evidence type="ECO:0000256" key="1">
    <source>
        <dbReference type="ARBA" id="ARBA00022884"/>
    </source>
</evidence>
<dbReference type="Proteomes" id="UP000054007">
    <property type="component" value="Unassembled WGS sequence"/>
</dbReference>
<evidence type="ECO:0000256" key="3">
    <source>
        <dbReference type="SAM" id="MobiDB-lite"/>
    </source>
</evidence>
<feature type="compositionally biased region" description="Basic residues" evidence="3">
    <location>
        <begin position="189"/>
        <end position="202"/>
    </location>
</feature>
<evidence type="ECO:0000313" key="5">
    <source>
        <dbReference type="EMBL" id="KIY66719.1"/>
    </source>
</evidence>
<dbReference type="PANTHER" id="PTHR45880">
    <property type="entry name" value="RNA-BINDING MOTIF PROTEIN, X-LINKED 2"/>
    <property type="match status" value="1"/>
</dbReference>
<dbReference type="GO" id="GO:0005686">
    <property type="term" value="C:U2 snRNP"/>
    <property type="evidence" value="ECO:0007669"/>
    <property type="project" value="TreeGrafter"/>
</dbReference>
<dbReference type="PROSITE" id="PS50102">
    <property type="entry name" value="RRM"/>
    <property type="match status" value="1"/>
</dbReference>
<sequence length="332" mass="37775">MNVVREINKINEAELKMGISGSWHDEYKESAYVFVGGLNTELTEGDVITIMSQFGEIANINLPRHKDTGAPRGFAFVMYLDQRSTVLAVDNLNGAQVVGRTLRVDHVKDYKQGRVKNDEGEWEDKDAEDMNAMPEVAGAAAESDDTDEDDGIDPEDPMADYLRAQKRAENKTDKKKKKHEGETKEERKARKAAKKEKKAKKGKASDGMRAVEALLAGWDSRGTRKRSRERSDSPDSRRMDTRSPSPRRRRLDDTPPRRRRDDSRDRSRRRDDSPGGRHTSSRRTPPRDITPPLRRDRDDTPPARGSPPPRRDRSPRRDGRRIDDAPVALKRV</sequence>
<accession>A0A0D7B9B6</accession>
<dbReference type="InterPro" id="IPR000504">
    <property type="entry name" value="RRM_dom"/>
</dbReference>
<organism evidence="5 6">
    <name type="scientific">Cylindrobasidium torrendii FP15055 ss-10</name>
    <dbReference type="NCBI Taxonomy" id="1314674"/>
    <lineage>
        <taxon>Eukaryota</taxon>
        <taxon>Fungi</taxon>
        <taxon>Dikarya</taxon>
        <taxon>Basidiomycota</taxon>
        <taxon>Agaricomycotina</taxon>
        <taxon>Agaricomycetes</taxon>
        <taxon>Agaricomycetidae</taxon>
        <taxon>Agaricales</taxon>
        <taxon>Marasmiineae</taxon>
        <taxon>Physalacriaceae</taxon>
        <taxon>Cylindrobasidium</taxon>
    </lineage>
</organism>
<feature type="compositionally biased region" description="Basic and acidic residues" evidence="3">
    <location>
        <begin position="309"/>
        <end position="324"/>
    </location>
</feature>
<proteinExistence type="predicted"/>
<evidence type="ECO:0000259" key="4">
    <source>
        <dbReference type="PROSITE" id="PS50102"/>
    </source>
</evidence>
<dbReference type="AlphaFoldDB" id="A0A0D7B9B6"/>
<protein>
    <recommendedName>
        <fullName evidence="4">RRM domain-containing protein</fullName>
    </recommendedName>
</protein>
<dbReference type="InterPro" id="IPR035979">
    <property type="entry name" value="RBD_domain_sf"/>
</dbReference>
<dbReference type="InterPro" id="IPR051847">
    <property type="entry name" value="RNA_proc/Spliceosome_comp"/>
</dbReference>